<gene>
    <name evidence="5" type="ORF">A2118_00425</name>
</gene>
<comment type="caution">
    <text evidence="5">The sequence shown here is derived from an EMBL/GenBank/DDBJ whole genome shotgun (WGS) entry which is preliminary data.</text>
</comment>
<dbReference type="SUPFAM" id="SSF53613">
    <property type="entry name" value="Ribokinase-like"/>
    <property type="match status" value="1"/>
</dbReference>
<dbReference type="Proteomes" id="UP000179014">
    <property type="component" value="Unassembled WGS sequence"/>
</dbReference>
<proteinExistence type="inferred from homology"/>
<evidence type="ECO:0000259" key="4">
    <source>
        <dbReference type="Pfam" id="PF00294"/>
    </source>
</evidence>
<dbReference type="InterPro" id="IPR011611">
    <property type="entry name" value="PfkB_dom"/>
</dbReference>
<dbReference type="EMBL" id="MFKN01000011">
    <property type="protein sequence ID" value="OGG41117.1"/>
    <property type="molecule type" value="Genomic_DNA"/>
</dbReference>
<feature type="domain" description="Carbohydrate kinase PfkB" evidence="4">
    <location>
        <begin position="40"/>
        <end position="290"/>
    </location>
</feature>
<comment type="similarity">
    <text evidence="1">Belongs to the carbohydrate kinase PfkB family.</text>
</comment>
<dbReference type="InterPro" id="IPR050306">
    <property type="entry name" value="PfkB_Carbo_kinase"/>
</dbReference>
<keyword evidence="2" id="KW-0808">Transferase</keyword>
<keyword evidence="3" id="KW-0418">Kinase</keyword>
<evidence type="ECO:0000256" key="3">
    <source>
        <dbReference type="ARBA" id="ARBA00022777"/>
    </source>
</evidence>
<dbReference type="CDD" id="cd01942">
    <property type="entry name" value="ribokinase_group_A"/>
    <property type="match status" value="1"/>
</dbReference>
<reference evidence="5 6" key="1">
    <citation type="journal article" date="2016" name="Nat. Commun.">
        <title>Thousands of microbial genomes shed light on interconnected biogeochemical processes in an aquifer system.</title>
        <authorList>
            <person name="Anantharaman K."/>
            <person name="Brown C.T."/>
            <person name="Hug L.A."/>
            <person name="Sharon I."/>
            <person name="Castelle C.J."/>
            <person name="Probst A.J."/>
            <person name="Thomas B.C."/>
            <person name="Singh A."/>
            <person name="Wilkins M.J."/>
            <person name="Karaoz U."/>
            <person name="Brodie E.L."/>
            <person name="Williams K.H."/>
            <person name="Hubbard S.S."/>
            <person name="Banfield J.F."/>
        </authorList>
    </citation>
    <scope>NUCLEOTIDE SEQUENCE [LARGE SCALE GENOMIC DNA]</scope>
</reference>
<dbReference type="InterPro" id="IPR002173">
    <property type="entry name" value="Carboh/pur_kinase_PfkB_CS"/>
</dbReference>
<evidence type="ECO:0000313" key="6">
    <source>
        <dbReference type="Proteomes" id="UP000179014"/>
    </source>
</evidence>
<dbReference type="Pfam" id="PF00294">
    <property type="entry name" value="PfkB"/>
    <property type="match status" value="1"/>
</dbReference>
<dbReference type="PANTHER" id="PTHR43085:SF46">
    <property type="entry name" value="ADENOSINE KINASE"/>
    <property type="match status" value="1"/>
</dbReference>
<evidence type="ECO:0000256" key="2">
    <source>
        <dbReference type="ARBA" id="ARBA00022679"/>
    </source>
</evidence>
<name>A0A1F6BX66_9BACT</name>
<organism evidence="5 6">
    <name type="scientific">Candidatus Kaiserbacteria bacterium GWA2_50_9</name>
    <dbReference type="NCBI Taxonomy" id="1798474"/>
    <lineage>
        <taxon>Bacteria</taxon>
        <taxon>Candidatus Kaiseribacteriota</taxon>
    </lineage>
</organism>
<dbReference type="GO" id="GO:0016301">
    <property type="term" value="F:kinase activity"/>
    <property type="evidence" value="ECO:0007669"/>
    <property type="project" value="UniProtKB-KW"/>
</dbReference>
<sequence>MNRTLVSGSLAYDRIMDFPGKFRDHFLPDKLHSISVGFSVSTPVEQFGGTAGNIAYTLSLLEEHPEIISSVGSGFAPFREHLLKHGIDTESVQTIEDIPTASAYTITDEDDNQISAFSGEACEKPYTKLIDTKRYAHAIVSPGCIEDMVAIPRLCRENEIPFFYDPGQRIPALSKEQLELGVMGAEAVFANDYEINLIEKKTGLDEKGLLTRTKALVITYGVEGSRIVTNEGEKQVAATRVEHPIDPTGAGDAYRAGFLKGALTSLPLEVCGFLGSVAAAYAVEKYGTQKHSFTLPEFRARFGDAYGTKCPI</sequence>
<dbReference type="AlphaFoldDB" id="A0A1F6BX66"/>
<dbReference type="PROSITE" id="PS00584">
    <property type="entry name" value="PFKB_KINASES_2"/>
    <property type="match status" value="1"/>
</dbReference>
<dbReference type="InterPro" id="IPR029056">
    <property type="entry name" value="Ribokinase-like"/>
</dbReference>
<dbReference type="Gene3D" id="3.40.1190.20">
    <property type="match status" value="1"/>
</dbReference>
<accession>A0A1F6BX66</accession>
<evidence type="ECO:0000313" key="5">
    <source>
        <dbReference type="EMBL" id="OGG41117.1"/>
    </source>
</evidence>
<evidence type="ECO:0000256" key="1">
    <source>
        <dbReference type="ARBA" id="ARBA00010688"/>
    </source>
</evidence>
<protein>
    <recommendedName>
        <fullName evidence="4">Carbohydrate kinase PfkB domain-containing protein</fullName>
    </recommendedName>
</protein>
<dbReference type="STRING" id="1798474.A2118_00425"/>
<dbReference type="PANTHER" id="PTHR43085">
    <property type="entry name" value="HEXOKINASE FAMILY MEMBER"/>
    <property type="match status" value="1"/>
</dbReference>